<dbReference type="OMA" id="QWIPPIP"/>
<dbReference type="InterPro" id="IPR036179">
    <property type="entry name" value="Ig-like_dom_sf"/>
</dbReference>
<dbReference type="InParanoid" id="E2A0G6"/>
<feature type="chain" id="PRO_5003156834" description="Ig-like domain-containing protein" evidence="1">
    <location>
        <begin position="27"/>
        <end position="255"/>
    </location>
</feature>
<accession>E2A0G6</accession>
<dbReference type="SUPFAM" id="SSF48726">
    <property type="entry name" value="Immunoglobulin"/>
    <property type="match status" value="1"/>
</dbReference>
<gene>
    <name evidence="3" type="ORF">EAG_04407</name>
</gene>
<keyword evidence="1" id="KW-0732">Signal</keyword>
<reference evidence="3 4" key="1">
    <citation type="journal article" date="2010" name="Science">
        <title>Genomic comparison of the ants Camponotus floridanus and Harpegnathos saltator.</title>
        <authorList>
            <person name="Bonasio R."/>
            <person name="Zhang G."/>
            <person name="Ye C."/>
            <person name="Mutti N.S."/>
            <person name="Fang X."/>
            <person name="Qin N."/>
            <person name="Donahue G."/>
            <person name="Yang P."/>
            <person name="Li Q."/>
            <person name="Li C."/>
            <person name="Zhang P."/>
            <person name="Huang Z."/>
            <person name="Berger S.L."/>
            <person name="Reinberg D."/>
            <person name="Wang J."/>
            <person name="Liebig J."/>
        </authorList>
    </citation>
    <scope>NUCLEOTIDE SEQUENCE [LARGE SCALE GENOMIC DNA]</scope>
    <source>
        <strain evidence="4">C129</strain>
    </source>
</reference>
<name>E2A0G6_CAMFO</name>
<sequence length="255" mass="29203">MLSIVHTVSPSIITLLIFACYSEVHGTSIKSLDMPHIVRNGTGPVDLICIYEIDKDDNGLVIKWFHEAYQIYQWIPPMLPQDIGIIKDFAEYPAENLKNPYSHSIIRLKTITIDMTGEYMCTISTFQYEASASAKMIVYVPESDMTVRTYPFNKTHVNLTCAVTGAQPRPSLRLYVEGIERNESSESSIDWHKDDPRVSLDVIIEDMLDPTVIECEMLIPDTEYKRRERIVYYPSSNRSNATDNIAFETNNFFVI</sequence>
<dbReference type="AlphaFoldDB" id="E2A0G6"/>
<evidence type="ECO:0000313" key="4">
    <source>
        <dbReference type="Proteomes" id="UP000000311"/>
    </source>
</evidence>
<dbReference type="OrthoDB" id="6478865at2759"/>
<dbReference type="InterPro" id="IPR007110">
    <property type="entry name" value="Ig-like_dom"/>
</dbReference>
<dbReference type="PROSITE" id="PS50835">
    <property type="entry name" value="IG_LIKE"/>
    <property type="match status" value="1"/>
</dbReference>
<dbReference type="PANTHER" id="PTHR21261">
    <property type="entry name" value="BEAT PROTEIN"/>
    <property type="match status" value="1"/>
</dbReference>
<feature type="domain" description="Ig-like" evidence="2">
    <location>
        <begin position="10"/>
        <end position="138"/>
    </location>
</feature>
<dbReference type="Proteomes" id="UP000000311">
    <property type="component" value="Unassembled WGS sequence"/>
</dbReference>
<dbReference type="FunCoup" id="E2A0G6">
    <property type="interactions" value="21"/>
</dbReference>
<evidence type="ECO:0000256" key="1">
    <source>
        <dbReference type="SAM" id="SignalP"/>
    </source>
</evidence>
<feature type="signal peptide" evidence="1">
    <location>
        <begin position="1"/>
        <end position="26"/>
    </location>
</feature>
<keyword evidence="4" id="KW-1185">Reference proteome</keyword>
<dbReference type="EMBL" id="GL435586">
    <property type="protein sequence ID" value="EFN73103.1"/>
    <property type="molecule type" value="Genomic_DNA"/>
</dbReference>
<evidence type="ECO:0000259" key="2">
    <source>
        <dbReference type="PROSITE" id="PS50835"/>
    </source>
</evidence>
<organism evidence="4">
    <name type="scientific">Camponotus floridanus</name>
    <name type="common">Florida carpenter ant</name>
    <dbReference type="NCBI Taxonomy" id="104421"/>
    <lineage>
        <taxon>Eukaryota</taxon>
        <taxon>Metazoa</taxon>
        <taxon>Ecdysozoa</taxon>
        <taxon>Arthropoda</taxon>
        <taxon>Hexapoda</taxon>
        <taxon>Insecta</taxon>
        <taxon>Pterygota</taxon>
        <taxon>Neoptera</taxon>
        <taxon>Endopterygota</taxon>
        <taxon>Hymenoptera</taxon>
        <taxon>Apocrita</taxon>
        <taxon>Aculeata</taxon>
        <taxon>Formicoidea</taxon>
        <taxon>Formicidae</taxon>
        <taxon>Formicinae</taxon>
        <taxon>Camponotus</taxon>
    </lineage>
</organism>
<evidence type="ECO:0000313" key="3">
    <source>
        <dbReference type="EMBL" id="EFN73103.1"/>
    </source>
</evidence>
<proteinExistence type="predicted"/>
<protein>
    <recommendedName>
        <fullName evidence="2">Ig-like domain-containing protein</fullName>
    </recommendedName>
</protein>